<name>A0A6N1NMF2_9VIRU</name>
<organism evidence="1">
    <name type="scientific">Tupanvirus deep ocean</name>
    <dbReference type="NCBI Taxonomy" id="2126984"/>
    <lineage>
        <taxon>Viruses</taxon>
        <taxon>Varidnaviria</taxon>
        <taxon>Bamfordvirae</taxon>
        <taxon>Nucleocytoviricota</taxon>
        <taxon>Megaviricetes</taxon>
        <taxon>Imitervirales</taxon>
        <taxon>Mimiviridae</taxon>
        <taxon>Megamimivirinae</taxon>
        <taxon>Tupanvirus</taxon>
        <taxon>Tupanvirus altamarinense</taxon>
    </lineage>
</organism>
<evidence type="ECO:0000313" key="1">
    <source>
        <dbReference type="EMBL" id="QKU34097.1"/>
    </source>
</evidence>
<reference evidence="1" key="2">
    <citation type="journal article" date="2018" name="Nat. Commun.">
        <title>Tailed giant Tupanvirus possesses the most complete translational apparatus of the known virosphere.</title>
        <authorList>
            <person name="Abrahao J."/>
            <person name="Silva L."/>
            <person name="Silva L.S."/>
            <person name="Khalil J.Y.B."/>
            <person name="Rodrigues R."/>
            <person name="Arantes T."/>
            <person name="Assis F."/>
            <person name="Boratto P."/>
            <person name="Andrade M."/>
            <person name="Kroon E.G."/>
            <person name="Ribeiro B."/>
            <person name="Bergier I."/>
            <person name="Seligmann H."/>
            <person name="Ghigo E."/>
            <person name="Colson P."/>
            <person name="Levasseur A."/>
            <person name="Kroemer G."/>
            <person name="Raoult D."/>
            <person name="La Scola B."/>
        </authorList>
    </citation>
    <scope>NUCLEOTIDE SEQUENCE [LARGE SCALE GENOMIC DNA]</scope>
    <source>
        <strain evidence="1">Deep ocean</strain>
    </source>
</reference>
<dbReference type="GeneID" id="80517403"/>
<proteinExistence type="predicted"/>
<reference evidence="1" key="1">
    <citation type="submission" date="2017-06" db="EMBL/GenBank/DDBJ databases">
        <authorList>
            <person name="Assis F.L."/>
            <person name="Abrahao J.S."/>
            <person name="Silva L."/>
            <person name="Khalil J.B."/>
            <person name="Rodrigues R."/>
            <person name="Silva L.S."/>
            <person name="Boratto P."/>
            <person name="Andrade M."/>
            <person name="Kroon E.G."/>
            <person name="Ribeiro B."/>
            <person name="Bergier I."/>
            <person name="Seligmann H."/>
            <person name="Ghigo E."/>
            <person name="Colson P."/>
            <person name="Levasseur A."/>
            <person name="Raoult D."/>
            <person name="Scola B.L."/>
        </authorList>
    </citation>
    <scope>NUCLEOTIDE SEQUENCE</scope>
    <source>
        <strain evidence="1">Deep ocean</strain>
    </source>
</reference>
<sequence>MSLYNALFGKNKVAELLLPCVGVDLCSIPRYRDCSASDDNTQIIILTRTGGGNRDSYADENDALASNENYDHDCDADFDSTYAEFYFNIPYKWLADVEKLEEEDFAGTSQEFKELIAKELPQHYKAFFCERVTNDETTI</sequence>
<protein>
    <submittedName>
        <fullName evidence="1">Uncharacterized protein</fullName>
    </submittedName>
</protein>
<dbReference type="RefSeq" id="YP_010780712.1">
    <property type="nucleotide sequence ID" value="NC_075038.1"/>
</dbReference>
<dbReference type="KEGG" id="vg:80517403"/>
<accession>A0A6N1NMF2</accession>
<dbReference type="EMBL" id="MF405918">
    <property type="protein sequence ID" value="QKU34097.1"/>
    <property type="molecule type" value="Genomic_DNA"/>
</dbReference>